<dbReference type="PROSITE" id="PS50850">
    <property type="entry name" value="MFS"/>
    <property type="match status" value="1"/>
</dbReference>
<keyword evidence="9" id="KW-1185">Reference proteome</keyword>
<dbReference type="Pfam" id="PF07690">
    <property type="entry name" value="MFS_1"/>
    <property type="match status" value="1"/>
</dbReference>
<dbReference type="InterPro" id="IPR036259">
    <property type="entry name" value="MFS_trans_sf"/>
</dbReference>
<proteinExistence type="predicted"/>
<evidence type="ECO:0000313" key="8">
    <source>
        <dbReference type="EMBL" id="QVL33325.1"/>
    </source>
</evidence>
<evidence type="ECO:0000256" key="6">
    <source>
        <dbReference type="SAM" id="Phobius"/>
    </source>
</evidence>
<evidence type="ECO:0000256" key="3">
    <source>
        <dbReference type="ARBA" id="ARBA00022692"/>
    </source>
</evidence>
<dbReference type="CDD" id="cd17324">
    <property type="entry name" value="MFS_NepI_like"/>
    <property type="match status" value="1"/>
</dbReference>
<dbReference type="InterPro" id="IPR011701">
    <property type="entry name" value="MFS"/>
</dbReference>
<comment type="subcellular location">
    <subcellularLocation>
        <location evidence="1">Cell membrane</location>
        <topology evidence="1">Multi-pass membrane protein</topology>
    </subcellularLocation>
</comment>
<dbReference type="SUPFAM" id="SSF103473">
    <property type="entry name" value="MFS general substrate transporter"/>
    <property type="match status" value="1"/>
</dbReference>
<organism evidence="8 9">
    <name type="scientific">Telmatocola sphagniphila</name>
    <dbReference type="NCBI Taxonomy" id="1123043"/>
    <lineage>
        <taxon>Bacteria</taxon>
        <taxon>Pseudomonadati</taxon>
        <taxon>Planctomycetota</taxon>
        <taxon>Planctomycetia</taxon>
        <taxon>Gemmatales</taxon>
        <taxon>Gemmataceae</taxon>
    </lineage>
</organism>
<feature type="transmembrane region" description="Helical" evidence="6">
    <location>
        <begin position="166"/>
        <end position="188"/>
    </location>
</feature>
<protein>
    <submittedName>
        <fullName evidence="8">MFS transporter</fullName>
    </submittedName>
</protein>
<feature type="transmembrane region" description="Helical" evidence="6">
    <location>
        <begin position="55"/>
        <end position="74"/>
    </location>
</feature>
<keyword evidence="5 6" id="KW-0472">Membrane</keyword>
<keyword evidence="3 6" id="KW-0812">Transmembrane</keyword>
<dbReference type="PANTHER" id="PTHR43124:SF3">
    <property type="entry name" value="CHLORAMPHENICOL EFFLUX PUMP RV0191"/>
    <property type="match status" value="1"/>
</dbReference>
<dbReference type="GO" id="GO:0005886">
    <property type="term" value="C:plasma membrane"/>
    <property type="evidence" value="ECO:0007669"/>
    <property type="project" value="UniProtKB-SubCell"/>
</dbReference>
<feature type="transmembrane region" description="Helical" evidence="6">
    <location>
        <begin position="343"/>
        <end position="362"/>
    </location>
</feature>
<dbReference type="KEGG" id="tsph:KIH39_05265"/>
<reference evidence="8" key="1">
    <citation type="submission" date="2021-05" db="EMBL/GenBank/DDBJ databases">
        <title>Complete genome sequence of the cellulolytic planctomycete Telmatocola sphagniphila SP2T and characterization of the first cellulase from planctomycetes.</title>
        <authorList>
            <person name="Rakitin A.L."/>
            <person name="Beletsky A.V."/>
            <person name="Naumoff D.G."/>
            <person name="Kulichevskaya I.S."/>
            <person name="Mardanov A.V."/>
            <person name="Ravin N.V."/>
            <person name="Dedysh S.N."/>
        </authorList>
    </citation>
    <scope>NUCLEOTIDE SEQUENCE</scope>
    <source>
        <strain evidence="8">SP2T</strain>
    </source>
</reference>
<feature type="transmembrane region" description="Helical" evidence="6">
    <location>
        <begin position="12"/>
        <end position="35"/>
    </location>
</feature>
<dbReference type="InterPro" id="IPR050189">
    <property type="entry name" value="MFS_Efflux_Transporters"/>
</dbReference>
<feature type="transmembrane region" description="Helical" evidence="6">
    <location>
        <begin position="140"/>
        <end position="160"/>
    </location>
</feature>
<keyword evidence="2" id="KW-1003">Cell membrane</keyword>
<dbReference type="RefSeq" id="WP_213498215.1">
    <property type="nucleotide sequence ID" value="NZ_CP074694.1"/>
</dbReference>
<accession>A0A8E6EVW8</accession>
<feature type="transmembrane region" description="Helical" evidence="6">
    <location>
        <begin position="216"/>
        <end position="235"/>
    </location>
</feature>
<evidence type="ECO:0000259" key="7">
    <source>
        <dbReference type="PROSITE" id="PS50850"/>
    </source>
</evidence>
<name>A0A8E6EVW8_9BACT</name>
<sequence>MQSSKSIKFSRGEWLILLILAGIQFANIIDFVLMIPLAPTIKVRFDILSGEFSQLVAAYGVSAAIAAILSASIIDRFDRKAVLVTLLLGFSLSTAACGLSDTYSRMLASRIAAGAFGGVLGSCVMTIIGDLFADARRGTAMGIIMSGFAAASVIGIPTGLKLSEEFGMGAPFLTLAVLVLLLTCLVMVKFPSLRGHIIPGKIDPFIQFGHVICNKYYLLAFLFSATVVGGGFLVIPFLADYMVNNVKRPPEQVKYVYLIAGCCTLFTTNIIGRLSDKIGKKQVFYVVAVCAAIMSLILTHLPEVGMFTIFLVTTCFMIFTSGRMVPAQALITGVAKPHERGAFMSLNSAVQHMTMGLASVVSGQFITDGPTKELIGYGTVGFMSAGVAMLSIGLVRILRSAVTPHPVKQTVPPEVVEVTV</sequence>
<gene>
    <name evidence="8" type="ORF">KIH39_05265</name>
</gene>
<dbReference type="GO" id="GO:0022857">
    <property type="term" value="F:transmembrane transporter activity"/>
    <property type="evidence" value="ECO:0007669"/>
    <property type="project" value="InterPro"/>
</dbReference>
<dbReference type="PANTHER" id="PTHR43124">
    <property type="entry name" value="PURINE EFFLUX PUMP PBUE"/>
    <property type="match status" value="1"/>
</dbReference>
<dbReference type="InterPro" id="IPR020846">
    <property type="entry name" value="MFS_dom"/>
</dbReference>
<evidence type="ECO:0000256" key="4">
    <source>
        <dbReference type="ARBA" id="ARBA00022989"/>
    </source>
</evidence>
<dbReference type="EMBL" id="CP074694">
    <property type="protein sequence ID" value="QVL33325.1"/>
    <property type="molecule type" value="Genomic_DNA"/>
</dbReference>
<dbReference type="AlphaFoldDB" id="A0A8E6EVW8"/>
<feature type="transmembrane region" description="Helical" evidence="6">
    <location>
        <begin position="283"/>
        <end position="301"/>
    </location>
</feature>
<feature type="transmembrane region" description="Helical" evidence="6">
    <location>
        <begin position="374"/>
        <end position="398"/>
    </location>
</feature>
<dbReference type="Gene3D" id="1.20.1250.20">
    <property type="entry name" value="MFS general substrate transporter like domains"/>
    <property type="match status" value="1"/>
</dbReference>
<evidence type="ECO:0000256" key="2">
    <source>
        <dbReference type="ARBA" id="ARBA00022475"/>
    </source>
</evidence>
<feature type="transmembrane region" description="Helical" evidence="6">
    <location>
        <begin position="255"/>
        <end position="271"/>
    </location>
</feature>
<feature type="transmembrane region" description="Helical" evidence="6">
    <location>
        <begin position="111"/>
        <end position="133"/>
    </location>
</feature>
<feature type="transmembrane region" description="Helical" evidence="6">
    <location>
        <begin position="81"/>
        <end position="99"/>
    </location>
</feature>
<evidence type="ECO:0000256" key="5">
    <source>
        <dbReference type="ARBA" id="ARBA00023136"/>
    </source>
</evidence>
<feature type="transmembrane region" description="Helical" evidence="6">
    <location>
        <begin position="307"/>
        <end position="331"/>
    </location>
</feature>
<evidence type="ECO:0000256" key="1">
    <source>
        <dbReference type="ARBA" id="ARBA00004651"/>
    </source>
</evidence>
<feature type="domain" description="Major facilitator superfamily (MFS) profile" evidence="7">
    <location>
        <begin position="16"/>
        <end position="403"/>
    </location>
</feature>
<keyword evidence="4 6" id="KW-1133">Transmembrane helix</keyword>
<dbReference type="Proteomes" id="UP000676194">
    <property type="component" value="Chromosome"/>
</dbReference>
<evidence type="ECO:0000313" key="9">
    <source>
        <dbReference type="Proteomes" id="UP000676194"/>
    </source>
</evidence>